<dbReference type="Proteomes" id="UP001500929">
    <property type="component" value="Unassembled WGS sequence"/>
</dbReference>
<dbReference type="PANTHER" id="PTHR22642">
    <property type="entry name" value="IMIDAZOLONEPROPIONASE"/>
    <property type="match status" value="1"/>
</dbReference>
<organism evidence="2 3">
    <name type="scientific">Herbiconiux moechotypicola</name>
    <dbReference type="NCBI Taxonomy" id="637393"/>
    <lineage>
        <taxon>Bacteria</taxon>
        <taxon>Bacillati</taxon>
        <taxon>Actinomycetota</taxon>
        <taxon>Actinomycetes</taxon>
        <taxon>Micrococcales</taxon>
        <taxon>Microbacteriaceae</taxon>
        <taxon>Herbiconiux</taxon>
    </lineage>
</organism>
<name>A0ABP5QR78_9MICO</name>
<reference evidence="3" key="1">
    <citation type="journal article" date="2019" name="Int. J. Syst. Evol. Microbiol.">
        <title>The Global Catalogue of Microorganisms (GCM) 10K type strain sequencing project: providing services to taxonomists for standard genome sequencing and annotation.</title>
        <authorList>
            <consortium name="The Broad Institute Genomics Platform"/>
            <consortium name="The Broad Institute Genome Sequencing Center for Infectious Disease"/>
            <person name="Wu L."/>
            <person name="Ma J."/>
        </authorList>
    </citation>
    <scope>NUCLEOTIDE SEQUENCE [LARGE SCALE GENOMIC DNA]</scope>
    <source>
        <strain evidence="3">JCM 16117</strain>
    </source>
</reference>
<protein>
    <submittedName>
        <fullName evidence="2">Amidohydrolase</fullName>
    </submittedName>
</protein>
<dbReference type="PANTHER" id="PTHR22642:SF2">
    <property type="entry name" value="PROTEIN LONG AFTER FAR-RED 3"/>
    <property type="match status" value="1"/>
</dbReference>
<dbReference type="Gene3D" id="3.10.310.70">
    <property type="match status" value="1"/>
</dbReference>
<dbReference type="Pfam" id="PF07969">
    <property type="entry name" value="Amidohydro_3"/>
    <property type="match status" value="1"/>
</dbReference>
<dbReference type="InterPro" id="IPR032466">
    <property type="entry name" value="Metal_Hydrolase"/>
</dbReference>
<sequence length="577" mass="61419">MEPDAHAEVPLADRVDRVGHHLGSNLVTAAELVIEAARVHTLTGPDGSGDGSEPTHVAIAGDRILAVGDADAVSAFVDSRTERLTFPGATLMPGWSDGHCHPVWGLEMTAGTILLQAGDLDQAKALLRADLPADGASGAPSGTWVLGWGLTADVFTDQSDIAGRVFDDVAAGRPLYLRFRDGHSGLANDAALAVAGITGAEEFAGASQIVVGADGRPTGHLLEMEAMARLESHIHRGSLSERAGRLGRLFDSMADRGLTSLQVLDANGDPFELCTELERVGELPLTVRFSPLIQPGVTDSELARWVRLQGTGGRRWRVEGVKLMLDGTVEGGTAWLEHPDLLGESTRPLWLPPEEYQRVVLHFARQGIPTATHAIGDRAVEFALETLATLPEELRRSATHRIEHIETLPEATIARMAELGVVASVQPIHALHLHPDGRDSWSVRLGAERAARAIPIRSLVEAGVPVVLGSDWPVADFDPFKGFAAAVARAARTLDDGRVAVPDQSIDRWTALRGYTSTSAIVRGDGEHTGRIEPGLSADLTLVEGDPLTMTVDELQRVTVLATWVGGRMRRVAGGGA</sequence>
<accession>A0ABP5QR78</accession>
<dbReference type="CDD" id="cd01300">
    <property type="entry name" value="YtcJ_like"/>
    <property type="match status" value="1"/>
</dbReference>
<dbReference type="SUPFAM" id="SSF51338">
    <property type="entry name" value="Composite domain of metallo-dependent hydrolases"/>
    <property type="match status" value="1"/>
</dbReference>
<gene>
    <name evidence="2" type="ORF">GCM10009851_27020</name>
</gene>
<keyword evidence="3" id="KW-1185">Reference proteome</keyword>
<evidence type="ECO:0000313" key="2">
    <source>
        <dbReference type="EMBL" id="GAA2240210.1"/>
    </source>
</evidence>
<dbReference type="InterPro" id="IPR011059">
    <property type="entry name" value="Metal-dep_hydrolase_composite"/>
</dbReference>
<comment type="caution">
    <text evidence="2">The sequence shown here is derived from an EMBL/GenBank/DDBJ whole genome shotgun (WGS) entry which is preliminary data.</text>
</comment>
<dbReference type="Gene3D" id="3.20.20.140">
    <property type="entry name" value="Metal-dependent hydrolases"/>
    <property type="match status" value="1"/>
</dbReference>
<dbReference type="InterPro" id="IPR013108">
    <property type="entry name" value="Amidohydro_3"/>
</dbReference>
<proteinExistence type="predicted"/>
<evidence type="ECO:0000259" key="1">
    <source>
        <dbReference type="Pfam" id="PF07969"/>
    </source>
</evidence>
<dbReference type="InterPro" id="IPR033932">
    <property type="entry name" value="YtcJ-like"/>
</dbReference>
<feature type="domain" description="Amidohydrolase 3" evidence="1">
    <location>
        <begin position="88"/>
        <end position="568"/>
    </location>
</feature>
<dbReference type="SUPFAM" id="SSF51556">
    <property type="entry name" value="Metallo-dependent hydrolases"/>
    <property type="match status" value="1"/>
</dbReference>
<evidence type="ECO:0000313" key="3">
    <source>
        <dbReference type="Proteomes" id="UP001500929"/>
    </source>
</evidence>
<dbReference type="EMBL" id="BAAAQY010000008">
    <property type="protein sequence ID" value="GAA2240210.1"/>
    <property type="molecule type" value="Genomic_DNA"/>
</dbReference>
<dbReference type="Gene3D" id="2.30.40.10">
    <property type="entry name" value="Urease, subunit C, domain 1"/>
    <property type="match status" value="1"/>
</dbReference>